<evidence type="ECO:0000313" key="3">
    <source>
        <dbReference type="EMBL" id="ACD54823.1"/>
    </source>
</evidence>
<proteinExistence type="predicted"/>
<evidence type="ECO:0000256" key="2">
    <source>
        <dbReference type="PROSITE-ProRule" id="PRU00504"/>
    </source>
</evidence>
<protein>
    <submittedName>
        <fullName evidence="3">NHL repeat containing cell surface protein-like protein</fullName>
    </submittedName>
</protein>
<dbReference type="Gene3D" id="2.120.10.30">
    <property type="entry name" value="TolB, C-terminal domain"/>
    <property type="match status" value="2"/>
</dbReference>
<dbReference type="EMBL" id="EU643496">
    <property type="protein sequence ID" value="ACD54823.1"/>
    <property type="molecule type" value="Genomic_DNA"/>
</dbReference>
<dbReference type="InterPro" id="IPR001258">
    <property type="entry name" value="NHL_repeat"/>
</dbReference>
<dbReference type="GO" id="GO:0008270">
    <property type="term" value="F:zinc ion binding"/>
    <property type="evidence" value="ECO:0007669"/>
    <property type="project" value="UniProtKB-KW"/>
</dbReference>
<dbReference type="PANTHER" id="PTHR24104:SF25">
    <property type="entry name" value="PROTEIN LIN-41"/>
    <property type="match status" value="1"/>
</dbReference>
<dbReference type="SUPFAM" id="SSF101898">
    <property type="entry name" value="NHL repeat"/>
    <property type="match status" value="1"/>
</dbReference>
<keyword evidence="1" id="KW-0677">Repeat</keyword>
<organism evidence="3">
    <name type="scientific">Adineta vaga</name>
    <name type="common">Rotifer</name>
    <name type="synonym">Callidina vaga</name>
    <dbReference type="NCBI Taxonomy" id="104782"/>
    <lineage>
        <taxon>Eukaryota</taxon>
        <taxon>Metazoa</taxon>
        <taxon>Spiralia</taxon>
        <taxon>Gnathifera</taxon>
        <taxon>Rotifera</taxon>
        <taxon>Eurotatoria</taxon>
        <taxon>Bdelloidea</taxon>
        <taxon>Adinetida</taxon>
        <taxon>Adinetidae</taxon>
        <taxon>Adineta</taxon>
    </lineage>
</organism>
<reference evidence="3" key="1">
    <citation type="journal article" date="2008" name="Science">
        <title>Massive horizontal gene transfer in bdelloid rotifers.</title>
        <authorList>
            <person name="Gladyshev E.A."/>
            <person name="Meselson M.S."/>
            <person name="Arkhipova I.R."/>
        </authorList>
    </citation>
    <scope>NUCLEOTIDE SEQUENCE</scope>
</reference>
<name>B3G4S5_ADIVA</name>
<dbReference type="InterPro" id="IPR011042">
    <property type="entry name" value="6-blade_b-propeller_TolB-like"/>
</dbReference>
<feature type="repeat" description="NHL" evidence="2">
    <location>
        <begin position="182"/>
        <end position="225"/>
    </location>
</feature>
<dbReference type="AlphaFoldDB" id="B3G4S5"/>
<dbReference type="PANTHER" id="PTHR24104">
    <property type="entry name" value="E3 UBIQUITIN-PROTEIN LIGASE NHLRC1-RELATED"/>
    <property type="match status" value="1"/>
</dbReference>
<accession>B3G4S5</accession>
<dbReference type="Pfam" id="PF01436">
    <property type="entry name" value="NHL"/>
    <property type="match status" value="1"/>
</dbReference>
<sequence>MYVTDSDYNYVLKRYPNGEIQIAAGRLDRTGGSTPDRLSGPMDVFADENENIYIADWSNQRIQFWGKGAKRGSTIAGNGTRGSALNEFGFPRDVLLISQEHIIVADYENQRITRWPSTYDSKTSIGSIIAGGNGAGLSPPQLDGPTGLYLDKAANNLYIVNELAHTVIQWNLDGYGSKSIYAGIPGRPGNSTVQLQSPQGITMDKYANLYVTDCDNQRIQKFERVQ</sequence>
<evidence type="ECO:0000256" key="1">
    <source>
        <dbReference type="ARBA" id="ARBA00022737"/>
    </source>
</evidence>
<dbReference type="PROSITE" id="PS51125">
    <property type="entry name" value="NHL"/>
    <property type="match status" value="1"/>
</dbReference>
<dbReference type="CDD" id="cd05819">
    <property type="entry name" value="NHL"/>
    <property type="match status" value="1"/>
</dbReference>
<dbReference type="InterPro" id="IPR050952">
    <property type="entry name" value="TRIM-NHL_E3_ligases"/>
</dbReference>